<comment type="cofactor">
    <cofactor evidence="6">
        <name>Fe(2+)</name>
        <dbReference type="ChEBI" id="CHEBI:29033"/>
    </cofactor>
    <text evidence="6">Binds 1 Fe(2+) ion per subunit.</text>
</comment>
<dbReference type="AlphaFoldDB" id="A0A0K8NVS3"/>
<dbReference type="GO" id="GO:0035515">
    <property type="term" value="F:oxidative RNA demethylase activity"/>
    <property type="evidence" value="ECO:0007669"/>
    <property type="project" value="TreeGrafter"/>
</dbReference>
<keyword evidence="1 6" id="KW-0479">Metal-binding</keyword>
<dbReference type="GO" id="GO:0005737">
    <property type="term" value="C:cytoplasm"/>
    <property type="evidence" value="ECO:0007669"/>
    <property type="project" value="TreeGrafter"/>
</dbReference>
<reference evidence="9" key="1">
    <citation type="submission" date="2015-07" db="EMBL/GenBank/DDBJ databases">
        <title>Discovery of a poly(ethylene terephthalate assimilation.</title>
        <authorList>
            <person name="Yoshida S."/>
            <person name="Hiraga K."/>
            <person name="Takehana T."/>
            <person name="Taniguchi I."/>
            <person name="Yamaji H."/>
            <person name="Maeda Y."/>
            <person name="Toyohara K."/>
            <person name="Miyamoto K."/>
            <person name="Kimura Y."/>
            <person name="Oda K."/>
        </authorList>
    </citation>
    <scope>NUCLEOTIDE SEQUENCE [LARGE SCALE GENOMIC DNA]</scope>
    <source>
        <strain evidence="9">NBRC 110686 / TISTR 2288 / 201-F6</strain>
    </source>
</reference>
<reference evidence="8 9" key="2">
    <citation type="journal article" date="2016" name="Science">
        <title>A bacterium that degrades and assimilates poly(ethylene terephthalate).</title>
        <authorList>
            <person name="Yoshida S."/>
            <person name="Hiraga K."/>
            <person name="Takehana T."/>
            <person name="Taniguchi I."/>
            <person name="Yamaji H."/>
            <person name="Maeda Y."/>
            <person name="Toyohara K."/>
            <person name="Miyamoto K."/>
            <person name="Kimura Y."/>
            <person name="Oda K."/>
        </authorList>
    </citation>
    <scope>NUCLEOTIDE SEQUENCE [LARGE SCALE GENOMIC DNA]</scope>
    <source>
        <strain evidence="9">NBRC 110686 / TISTR 2288 / 201-F6</strain>
    </source>
</reference>
<keyword evidence="9" id="KW-1185">Reference proteome</keyword>
<dbReference type="SUPFAM" id="SSF51197">
    <property type="entry name" value="Clavaminate synthase-like"/>
    <property type="match status" value="1"/>
</dbReference>
<dbReference type="OrthoDB" id="9796932at2"/>
<dbReference type="PANTHER" id="PTHR16557">
    <property type="entry name" value="ALKYLATED DNA REPAIR PROTEIN ALKB-RELATED"/>
    <property type="match status" value="1"/>
</dbReference>
<feature type="binding site" evidence="6">
    <location>
        <position position="265"/>
    </location>
    <ligand>
        <name>Fe cation</name>
        <dbReference type="ChEBI" id="CHEBI:24875"/>
        <note>catalytic</note>
    </ligand>
</feature>
<keyword evidence="3" id="KW-0560">Oxidoreductase</keyword>
<evidence type="ECO:0000256" key="4">
    <source>
        <dbReference type="ARBA" id="ARBA00023004"/>
    </source>
</evidence>
<dbReference type="InterPro" id="IPR037151">
    <property type="entry name" value="AlkB-like_sf"/>
</dbReference>
<name>A0A0K8NVS3_PISS1</name>
<dbReference type="EMBL" id="BBYR01000007">
    <property type="protein sequence ID" value="GAP34492.1"/>
    <property type="molecule type" value="Genomic_DNA"/>
</dbReference>
<feature type="binding site" evidence="5">
    <location>
        <position position="239"/>
    </location>
    <ligand>
        <name>substrate</name>
    </ligand>
</feature>
<dbReference type="Pfam" id="PF13532">
    <property type="entry name" value="2OG-FeII_Oxy_2"/>
    <property type="match status" value="1"/>
</dbReference>
<proteinExistence type="predicted"/>
<keyword evidence="2" id="KW-0223">Dioxygenase</keyword>
<dbReference type="InterPro" id="IPR005123">
    <property type="entry name" value="Oxoglu/Fe-dep_dioxygenase_dom"/>
</dbReference>
<evidence type="ECO:0000256" key="3">
    <source>
        <dbReference type="ARBA" id="ARBA00023002"/>
    </source>
</evidence>
<dbReference type="GO" id="GO:0008198">
    <property type="term" value="F:ferrous iron binding"/>
    <property type="evidence" value="ECO:0007669"/>
    <property type="project" value="TreeGrafter"/>
</dbReference>
<dbReference type="GO" id="GO:0035516">
    <property type="term" value="F:broad specificity oxidative DNA demethylase activity"/>
    <property type="evidence" value="ECO:0007669"/>
    <property type="project" value="TreeGrafter"/>
</dbReference>
<dbReference type="STRING" id="1547922.ISF6_4667"/>
<evidence type="ECO:0000256" key="5">
    <source>
        <dbReference type="PIRSR" id="PIRSR604574-1"/>
    </source>
</evidence>
<dbReference type="PANTHER" id="PTHR16557:SF2">
    <property type="entry name" value="NUCLEIC ACID DIOXYGENASE ALKBH1"/>
    <property type="match status" value="1"/>
</dbReference>
<evidence type="ECO:0000256" key="1">
    <source>
        <dbReference type="ARBA" id="ARBA00022723"/>
    </source>
</evidence>
<comment type="caution">
    <text evidence="8">The sequence shown here is derived from an EMBL/GenBank/DDBJ whole genome shotgun (WGS) entry which is preliminary data.</text>
</comment>
<evidence type="ECO:0000256" key="2">
    <source>
        <dbReference type="ARBA" id="ARBA00022964"/>
    </source>
</evidence>
<accession>A0A0K8NVS3</accession>
<keyword evidence="4 6" id="KW-0408">Iron</keyword>
<feature type="binding site" evidence="5">
    <location>
        <position position="213"/>
    </location>
    <ligand>
        <name>substrate</name>
    </ligand>
</feature>
<feature type="domain" description="Fe2OG dioxygenase" evidence="7">
    <location>
        <begin position="191"/>
        <end position="291"/>
    </location>
</feature>
<dbReference type="InterPro" id="IPR027450">
    <property type="entry name" value="AlkB-like"/>
</dbReference>
<gene>
    <name evidence="8" type="ORF">ISF6_4667</name>
</gene>
<evidence type="ECO:0000259" key="7">
    <source>
        <dbReference type="PROSITE" id="PS51471"/>
    </source>
</evidence>
<protein>
    <submittedName>
        <fullName evidence="8">Alkylated DNA repair protein AlkB</fullName>
    </submittedName>
</protein>
<feature type="binding site" evidence="6">
    <location>
        <position position="209"/>
    </location>
    <ligand>
        <name>Fe cation</name>
        <dbReference type="ChEBI" id="CHEBI:24875"/>
        <note>catalytic</note>
    </ligand>
</feature>
<feature type="binding site" evidence="5">
    <location>
        <begin position="154"/>
        <end position="156"/>
    </location>
    <ligand>
        <name>substrate</name>
    </ligand>
</feature>
<dbReference type="Proteomes" id="UP000037660">
    <property type="component" value="Unassembled WGS sequence"/>
</dbReference>
<evidence type="ECO:0000256" key="6">
    <source>
        <dbReference type="PIRSR" id="PIRSR604574-2"/>
    </source>
</evidence>
<feature type="binding site" evidence="5">
    <location>
        <begin position="282"/>
        <end position="288"/>
    </location>
    <ligand>
        <name>2-oxoglutarate</name>
        <dbReference type="ChEBI" id="CHEBI:16810"/>
    </ligand>
</feature>
<feature type="binding site" evidence="5">
    <location>
        <position position="147"/>
    </location>
    <ligand>
        <name>substrate</name>
    </ligand>
</feature>
<evidence type="ECO:0000313" key="8">
    <source>
        <dbReference type="EMBL" id="GAP34492.1"/>
    </source>
</evidence>
<dbReference type="InterPro" id="IPR004574">
    <property type="entry name" value="Alkb"/>
</dbReference>
<organism evidence="8 9">
    <name type="scientific">Piscinibacter sakaiensis</name>
    <name type="common">Ideonella sakaiensis</name>
    <dbReference type="NCBI Taxonomy" id="1547922"/>
    <lineage>
        <taxon>Bacteria</taxon>
        <taxon>Pseudomonadati</taxon>
        <taxon>Pseudomonadota</taxon>
        <taxon>Betaproteobacteria</taxon>
        <taxon>Burkholderiales</taxon>
        <taxon>Sphaerotilaceae</taxon>
        <taxon>Piscinibacter</taxon>
    </lineage>
</organism>
<dbReference type="GO" id="GO:0035513">
    <property type="term" value="P:oxidative RNA demethylation"/>
    <property type="evidence" value="ECO:0007669"/>
    <property type="project" value="TreeGrafter"/>
</dbReference>
<feature type="binding site" evidence="5">
    <location>
        <begin position="198"/>
        <end position="200"/>
    </location>
    <ligand>
        <name>2-oxoglutarate</name>
        <dbReference type="ChEBI" id="CHEBI:16810"/>
    </ligand>
</feature>
<feature type="binding site" evidence="6">
    <location>
        <position position="211"/>
    </location>
    <ligand>
        <name>Fe cation</name>
        <dbReference type="ChEBI" id="CHEBI:24875"/>
        <note>catalytic</note>
    </ligand>
</feature>
<evidence type="ECO:0000313" key="9">
    <source>
        <dbReference type="Proteomes" id="UP000037660"/>
    </source>
</evidence>
<dbReference type="PROSITE" id="PS51471">
    <property type="entry name" value="FE2OG_OXY"/>
    <property type="match status" value="1"/>
</dbReference>
<sequence>MSRRPPTDPPHADLFGDAACVPAARPGLLFGDDPAWAFADAPTDAAGAPGAAVAHAARPPLPAAWAAEARAADEPARAAAATALVDQAACTPVAPGAVLLPGLLTPLAGALAAVLRPLLWQAPLRHLRTPGGGRMAVATSNAGALGWLSDARGYRYASQDPLSGRPWPPLPALLDAIARAAAARAGFPGFAPDAVLVNLYRPGVGLGLHQDRDERDAAWPIVSASLGLPARFRLGGLRRDAPTQELVLQHGDLLVFGGPARRCFHGVRPLAAGHHPWAGEHRLNLTFRRAG</sequence>
<dbReference type="Gene3D" id="2.60.120.590">
    <property type="entry name" value="Alpha-ketoglutarate-dependent dioxygenase AlkB-like"/>
    <property type="match status" value="1"/>
</dbReference>